<feature type="compositionally biased region" description="Basic and acidic residues" evidence="1">
    <location>
        <begin position="63"/>
        <end position="80"/>
    </location>
</feature>
<dbReference type="InterPro" id="IPR041657">
    <property type="entry name" value="HTH_17"/>
</dbReference>
<sequence length="80" mass="9065">MPTFDDLPLVLTPRETAKILRCGKSTVYEQIRCGKIAHLRLGRRILVPRASLLKMLESAGDGQRPEKLAESREFTTEAKR</sequence>
<evidence type="ECO:0000256" key="1">
    <source>
        <dbReference type="SAM" id="MobiDB-lite"/>
    </source>
</evidence>
<dbReference type="Pfam" id="PF12728">
    <property type="entry name" value="HTH_17"/>
    <property type="match status" value="1"/>
</dbReference>
<evidence type="ECO:0000313" key="3">
    <source>
        <dbReference type="EMBL" id="GAI40968.1"/>
    </source>
</evidence>
<protein>
    <recommendedName>
        <fullName evidence="2">Helix-turn-helix domain-containing protein</fullName>
    </recommendedName>
</protein>
<proteinExistence type="predicted"/>
<organism evidence="3">
    <name type="scientific">marine sediment metagenome</name>
    <dbReference type="NCBI Taxonomy" id="412755"/>
    <lineage>
        <taxon>unclassified sequences</taxon>
        <taxon>metagenomes</taxon>
        <taxon>ecological metagenomes</taxon>
    </lineage>
</organism>
<feature type="region of interest" description="Disordered" evidence="1">
    <location>
        <begin position="58"/>
        <end position="80"/>
    </location>
</feature>
<evidence type="ECO:0000259" key="2">
    <source>
        <dbReference type="Pfam" id="PF12728"/>
    </source>
</evidence>
<feature type="domain" description="Helix-turn-helix" evidence="2">
    <location>
        <begin position="10"/>
        <end position="58"/>
    </location>
</feature>
<dbReference type="AlphaFoldDB" id="X1NBH7"/>
<reference evidence="3" key="1">
    <citation type="journal article" date="2014" name="Front. Microbiol.">
        <title>High frequency of phylogenetically diverse reductive dehalogenase-homologous genes in deep subseafloor sedimentary metagenomes.</title>
        <authorList>
            <person name="Kawai M."/>
            <person name="Futagami T."/>
            <person name="Toyoda A."/>
            <person name="Takaki Y."/>
            <person name="Nishi S."/>
            <person name="Hori S."/>
            <person name="Arai W."/>
            <person name="Tsubouchi T."/>
            <person name="Morono Y."/>
            <person name="Uchiyama I."/>
            <person name="Ito T."/>
            <person name="Fujiyama A."/>
            <person name="Inagaki F."/>
            <person name="Takami H."/>
        </authorList>
    </citation>
    <scope>NUCLEOTIDE SEQUENCE</scope>
    <source>
        <strain evidence="3">Expedition CK06-06</strain>
    </source>
</reference>
<dbReference type="NCBIfam" id="TIGR01764">
    <property type="entry name" value="excise"/>
    <property type="match status" value="1"/>
</dbReference>
<gene>
    <name evidence="3" type="ORF">S06H3_50161</name>
</gene>
<comment type="caution">
    <text evidence="3">The sequence shown here is derived from an EMBL/GenBank/DDBJ whole genome shotgun (WGS) entry which is preliminary data.</text>
</comment>
<dbReference type="EMBL" id="BARV01031729">
    <property type="protein sequence ID" value="GAI40968.1"/>
    <property type="molecule type" value="Genomic_DNA"/>
</dbReference>
<dbReference type="GO" id="GO:0003677">
    <property type="term" value="F:DNA binding"/>
    <property type="evidence" value="ECO:0007669"/>
    <property type="project" value="InterPro"/>
</dbReference>
<accession>X1NBH7</accession>
<name>X1NBH7_9ZZZZ</name>
<dbReference type="InterPro" id="IPR010093">
    <property type="entry name" value="SinI_DNA-bd"/>
</dbReference>